<evidence type="ECO:0000313" key="2">
    <source>
        <dbReference type="Proteomes" id="UP001497535"/>
    </source>
</evidence>
<reference evidence="1" key="1">
    <citation type="submission" date="2023-11" db="EMBL/GenBank/DDBJ databases">
        <authorList>
            <person name="Poullet M."/>
        </authorList>
    </citation>
    <scope>NUCLEOTIDE SEQUENCE</scope>
    <source>
        <strain evidence="1">E1834</strain>
    </source>
</reference>
<protein>
    <submittedName>
        <fullName evidence="1">Uncharacterized protein</fullName>
    </submittedName>
</protein>
<dbReference type="EMBL" id="CAVMJV010000012">
    <property type="protein sequence ID" value="CAK5047169.1"/>
    <property type="molecule type" value="Genomic_DNA"/>
</dbReference>
<accession>A0ACB0YHR1</accession>
<comment type="caution">
    <text evidence="1">The sequence shown here is derived from an EMBL/GenBank/DDBJ whole genome shotgun (WGS) entry which is preliminary data.</text>
</comment>
<sequence length="148" mass="16811">MDVFVLDRMDVLLFSNCLDSGTNDLFLSHGRKKRHSNTIASSSNDANSEETLSAIIRVLADGEMEEEVERFYNQTLEGKIIISNKSRINDYLPEKEVIDHNLVCMADSVFLSIVASMSMICLLLSALIVIWGCYWLQTENKENENRKS</sequence>
<dbReference type="Proteomes" id="UP001497535">
    <property type="component" value="Unassembled WGS sequence"/>
</dbReference>
<name>A0ACB0YHR1_MELEN</name>
<keyword evidence="2" id="KW-1185">Reference proteome</keyword>
<organism evidence="1 2">
    <name type="scientific">Meloidogyne enterolobii</name>
    <name type="common">Root-knot nematode worm</name>
    <name type="synonym">Meloidogyne mayaguensis</name>
    <dbReference type="NCBI Taxonomy" id="390850"/>
    <lineage>
        <taxon>Eukaryota</taxon>
        <taxon>Metazoa</taxon>
        <taxon>Ecdysozoa</taxon>
        <taxon>Nematoda</taxon>
        <taxon>Chromadorea</taxon>
        <taxon>Rhabditida</taxon>
        <taxon>Tylenchina</taxon>
        <taxon>Tylenchomorpha</taxon>
        <taxon>Tylenchoidea</taxon>
        <taxon>Meloidogynidae</taxon>
        <taxon>Meloidogyninae</taxon>
        <taxon>Meloidogyne</taxon>
    </lineage>
</organism>
<evidence type="ECO:0000313" key="1">
    <source>
        <dbReference type="EMBL" id="CAK5047169.1"/>
    </source>
</evidence>
<proteinExistence type="predicted"/>
<gene>
    <name evidence="1" type="ORF">MENTE1834_LOCUS12313</name>
</gene>